<keyword evidence="2" id="KW-1185">Reference proteome</keyword>
<evidence type="ECO:0000313" key="2">
    <source>
        <dbReference type="Proteomes" id="UP001519460"/>
    </source>
</evidence>
<gene>
    <name evidence="1" type="ORF">BaRGS_00010524</name>
</gene>
<name>A0ABD0LH35_9CAEN</name>
<sequence length="125" mass="14426">MSAECFFVDLNKQLLVYEIGFLHKKPPMSLCFSGSDLVEKQPIELEYTVLCADSFKHFSVVSDEFFSKRGSGTEERRKRKKMAGAEIHCPSQPKKWSASTAIRFVCLPLIELRENGNRHRPRFLK</sequence>
<evidence type="ECO:0000313" key="1">
    <source>
        <dbReference type="EMBL" id="KAK7498264.1"/>
    </source>
</evidence>
<dbReference type="AlphaFoldDB" id="A0ABD0LH35"/>
<reference evidence="1 2" key="1">
    <citation type="journal article" date="2023" name="Sci. Data">
        <title>Genome assembly of the Korean intertidal mud-creeper Batillaria attramentaria.</title>
        <authorList>
            <person name="Patra A.K."/>
            <person name="Ho P.T."/>
            <person name="Jun S."/>
            <person name="Lee S.J."/>
            <person name="Kim Y."/>
            <person name="Won Y.J."/>
        </authorList>
    </citation>
    <scope>NUCLEOTIDE SEQUENCE [LARGE SCALE GENOMIC DNA]</scope>
    <source>
        <strain evidence="1">Wonlab-2016</strain>
    </source>
</reference>
<dbReference type="Proteomes" id="UP001519460">
    <property type="component" value="Unassembled WGS sequence"/>
</dbReference>
<proteinExistence type="predicted"/>
<dbReference type="EMBL" id="JACVVK020000052">
    <property type="protein sequence ID" value="KAK7498264.1"/>
    <property type="molecule type" value="Genomic_DNA"/>
</dbReference>
<accession>A0ABD0LH35</accession>
<organism evidence="1 2">
    <name type="scientific">Batillaria attramentaria</name>
    <dbReference type="NCBI Taxonomy" id="370345"/>
    <lineage>
        <taxon>Eukaryota</taxon>
        <taxon>Metazoa</taxon>
        <taxon>Spiralia</taxon>
        <taxon>Lophotrochozoa</taxon>
        <taxon>Mollusca</taxon>
        <taxon>Gastropoda</taxon>
        <taxon>Caenogastropoda</taxon>
        <taxon>Sorbeoconcha</taxon>
        <taxon>Cerithioidea</taxon>
        <taxon>Batillariidae</taxon>
        <taxon>Batillaria</taxon>
    </lineage>
</organism>
<comment type="caution">
    <text evidence="1">The sequence shown here is derived from an EMBL/GenBank/DDBJ whole genome shotgun (WGS) entry which is preliminary data.</text>
</comment>
<protein>
    <submittedName>
        <fullName evidence="1">Uncharacterized protein</fullName>
    </submittedName>
</protein>